<name>A0A3P8WV73_CYNSE</name>
<dbReference type="STRING" id="244447.ENSCSEP00000031368"/>
<dbReference type="Proteomes" id="UP000265120">
    <property type="component" value="Chromosome 2"/>
</dbReference>
<reference evidence="5" key="3">
    <citation type="submission" date="2025-09" db="UniProtKB">
        <authorList>
            <consortium name="Ensembl"/>
        </authorList>
    </citation>
    <scope>IDENTIFICATION</scope>
</reference>
<dbReference type="GO" id="GO:0004861">
    <property type="term" value="F:cyclin-dependent protein serine/threonine kinase inhibitor activity"/>
    <property type="evidence" value="ECO:0007669"/>
    <property type="project" value="TreeGrafter"/>
</dbReference>
<dbReference type="AlphaFoldDB" id="A0A3P8WV73"/>
<dbReference type="SMART" id="SM00248">
    <property type="entry name" value="ANK"/>
    <property type="match status" value="4"/>
</dbReference>
<dbReference type="PROSITE" id="PS50088">
    <property type="entry name" value="ANK_REPEAT"/>
    <property type="match status" value="2"/>
</dbReference>
<dbReference type="InterPro" id="IPR050776">
    <property type="entry name" value="Ank_Repeat/CDKN_Inhibitor"/>
</dbReference>
<dbReference type="GO" id="GO:0005737">
    <property type="term" value="C:cytoplasm"/>
    <property type="evidence" value="ECO:0007669"/>
    <property type="project" value="TreeGrafter"/>
</dbReference>
<accession>A0A3P8WV73</accession>
<keyword evidence="4" id="KW-0812">Transmembrane</keyword>
<reference evidence="5" key="2">
    <citation type="submission" date="2025-08" db="UniProtKB">
        <authorList>
            <consortium name="Ensembl"/>
        </authorList>
    </citation>
    <scope>IDENTIFICATION</scope>
</reference>
<dbReference type="GO" id="GO:2000045">
    <property type="term" value="P:regulation of G1/S transition of mitotic cell cycle"/>
    <property type="evidence" value="ECO:0007669"/>
    <property type="project" value="TreeGrafter"/>
</dbReference>
<dbReference type="GO" id="GO:0019901">
    <property type="term" value="F:protein kinase binding"/>
    <property type="evidence" value="ECO:0007669"/>
    <property type="project" value="TreeGrafter"/>
</dbReference>
<dbReference type="SUPFAM" id="SSF48403">
    <property type="entry name" value="Ankyrin repeat"/>
    <property type="match status" value="1"/>
</dbReference>
<dbReference type="FunCoup" id="A0A3P8WV73">
    <property type="interactions" value="101"/>
</dbReference>
<keyword evidence="2 3" id="KW-0040">ANK repeat</keyword>
<keyword evidence="1" id="KW-0677">Repeat</keyword>
<dbReference type="PANTHER" id="PTHR24201:SF9">
    <property type="entry name" value="CYCLIN-DEPENDENT KINASE 4 INHIBITOR C"/>
    <property type="match status" value="1"/>
</dbReference>
<protein>
    <submittedName>
        <fullName evidence="5">Cyclin-dependent kinase inhibitor 2C (p18, inhibits CDK4)</fullName>
    </submittedName>
</protein>
<dbReference type="GO" id="GO:0005634">
    <property type="term" value="C:nucleus"/>
    <property type="evidence" value="ECO:0007669"/>
    <property type="project" value="TreeGrafter"/>
</dbReference>
<feature type="transmembrane region" description="Helical" evidence="4">
    <location>
        <begin position="193"/>
        <end position="218"/>
    </location>
</feature>
<evidence type="ECO:0000256" key="3">
    <source>
        <dbReference type="PROSITE-ProRule" id="PRU00023"/>
    </source>
</evidence>
<proteinExistence type="predicted"/>
<evidence type="ECO:0000256" key="4">
    <source>
        <dbReference type="SAM" id="Phobius"/>
    </source>
</evidence>
<keyword evidence="4" id="KW-0472">Membrane</keyword>
<dbReference type="InterPro" id="IPR036770">
    <property type="entry name" value="Ankyrin_rpt-contain_sf"/>
</dbReference>
<reference evidence="5 6" key="1">
    <citation type="journal article" date="2014" name="Nat. Genet.">
        <title>Whole-genome sequence of a flatfish provides insights into ZW sex chromosome evolution and adaptation to a benthic lifestyle.</title>
        <authorList>
            <person name="Chen S."/>
            <person name="Zhang G."/>
            <person name="Shao C."/>
            <person name="Huang Q."/>
            <person name="Liu G."/>
            <person name="Zhang P."/>
            <person name="Song W."/>
            <person name="An N."/>
            <person name="Chalopin D."/>
            <person name="Volff J.N."/>
            <person name="Hong Y."/>
            <person name="Li Q."/>
            <person name="Sha Z."/>
            <person name="Zhou H."/>
            <person name="Xie M."/>
            <person name="Yu Q."/>
            <person name="Liu Y."/>
            <person name="Xiang H."/>
            <person name="Wang N."/>
            <person name="Wu K."/>
            <person name="Yang C."/>
            <person name="Zhou Q."/>
            <person name="Liao X."/>
            <person name="Yang L."/>
            <person name="Hu Q."/>
            <person name="Zhang J."/>
            <person name="Meng L."/>
            <person name="Jin L."/>
            <person name="Tian Y."/>
            <person name="Lian J."/>
            <person name="Yang J."/>
            <person name="Miao G."/>
            <person name="Liu S."/>
            <person name="Liang Z."/>
            <person name="Yan F."/>
            <person name="Li Y."/>
            <person name="Sun B."/>
            <person name="Zhang H."/>
            <person name="Zhang J."/>
            <person name="Zhu Y."/>
            <person name="Du M."/>
            <person name="Zhao Y."/>
            <person name="Schartl M."/>
            <person name="Tang Q."/>
            <person name="Wang J."/>
        </authorList>
    </citation>
    <scope>NUCLEOTIDE SEQUENCE</scope>
</reference>
<dbReference type="InParanoid" id="A0A3P8WV73"/>
<evidence type="ECO:0000256" key="2">
    <source>
        <dbReference type="ARBA" id="ARBA00023043"/>
    </source>
</evidence>
<keyword evidence="6" id="KW-1185">Reference proteome</keyword>
<keyword evidence="4" id="KW-1133">Transmembrane helix</keyword>
<feature type="repeat" description="ANK" evidence="3">
    <location>
        <begin position="104"/>
        <end position="136"/>
    </location>
</feature>
<dbReference type="PROSITE" id="PS50297">
    <property type="entry name" value="ANK_REP_REGION"/>
    <property type="match status" value="2"/>
</dbReference>
<organism evidence="5 6">
    <name type="scientific">Cynoglossus semilaevis</name>
    <name type="common">Tongue sole</name>
    <dbReference type="NCBI Taxonomy" id="244447"/>
    <lineage>
        <taxon>Eukaryota</taxon>
        <taxon>Metazoa</taxon>
        <taxon>Chordata</taxon>
        <taxon>Craniata</taxon>
        <taxon>Vertebrata</taxon>
        <taxon>Euteleostomi</taxon>
        <taxon>Actinopterygii</taxon>
        <taxon>Neopterygii</taxon>
        <taxon>Teleostei</taxon>
        <taxon>Neoteleostei</taxon>
        <taxon>Acanthomorphata</taxon>
        <taxon>Carangaria</taxon>
        <taxon>Pleuronectiformes</taxon>
        <taxon>Pleuronectoidei</taxon>
        <taxon>Cynoglossidae</taxon>
        <taxon>Cynoglossinae</taxon>
        <taxon>Cynoglossus</taxon>
    </lineage>
</organism>
<evidence type="ECO:0000313" key="5">
    <source>
        <dbReference type="Ensembl" id="ENSCSEP00000031368.1"/>
    </source>
</evidence>
<dbReference type="Ensembl" id="ENSCSET00000031776.1">
    <property type="protein sequence ID" value="ENSCSEP00000031368.1"/>
    <property type="gene ID" value="ENSCSEG00000020088.1"/>
</dbReference>
<dbReference type="PANTHER" id="PTHR24201">
    <property type="entry name" value="ANK_REP_REGION DOMAIN-CONTAINING PROTEIN"/>
    <property type="match status" value="1"/>
</dbReference>
<dbReference type="Pfam" id="PF12796">
    <property type="entry name" value="Ank_2"/>
    <property type="match status" value="1"/>
</dbReference>
<dbReference type="InterPro" id="IPR002110">
    <property type="entry name" value="Ankyrin_rpt"/>
</dbReference>
<dbReference type="GeneTree" id="ENSGT00940000160194"/>
<evidence type="ECO:0000313" key="6">
    <source>
        <dbReference type="Proteomes" id="UP000265120"/>
    </source>
</evidence>
<sequence length="219" mass="24001">MDDQTMADKLCTASACGHLDKVLFLLQSGADVSGINKYGRTALQVVKLSCPDLVKVLLNKGANPDLRDPVLGLTVTHDAAREGFDDTVSVLLQHGANPNLLDDRGNLPLHLAAKEGNLEVVRLLLGFTENPSATNAQGRTARQLAQDHGKTQTAELIDEYLNNAHAMLKHLNPTPALCIHRDPDFSDNFSNKFYGLFCIRSFVFNSVLVIYCICCHFLK</sequence>
<evidence type="ECO:0000256" key="1">
    <source>
        <dbReference type="ARBA" id="ARBA00022737"/>
    </source>
</evidence>
<dbReference type="Gene3D" id="1.25.40.20">
    <property type="entry name" value="Ankyrin repeat-containing domain"/>
    <property type="match status" value="1"/>
</dbReference>
<dbReference type="GO" id="GO:0008285">
    <property type="term" value="P:negative regulation of cell population proliferation"/>
    <property type="evidence" value="ECO:0007669"/>
    <property type="project" value="TreeGrafter"/>
</dbReference>
<feature type="repeat" description="ANK" evidence="3">
    <location>
        <begin position="71"/>
        <end position="103"/>
    </location>
</feature>